<accession>A0A1H4MJ78</accession>
<reference evidence="1 2" key="1">
    <citation type="submission" date="2016-10" db="EMBL/GenBank/DDBJ databases">
        <authorList>
            <person name="de Groot N.N."/>
        </authorList>
    </citation>
    <scope>NUCLEOTIDE SEQUENCE [LARGE SCALE GENOMIC DNA]</scope>
    <source>
        <strain evidence="1 2">DSM 21799</strain>
    </source>
</reference>
<dbReference type="RefSeq" id="WP_091183095.1">
    <property type="nucleotide sequence ID" value="NZ_FNRY01000001.1"/>
</dbReference>
<name>A0A1H4MJ78_9MICO</name>
<protein>
    <submittedName>
        <fullName evidence="1">Uncharacterized protein</fullName>
    </submittedName>
</protein>
<dbReference type="STRING" id="640635.SAMN04489806_1893"/>
<evidence type="ECO:0000313" key="2">
    <source>
        <dbReference type="Proteomes" id="UP000199183"/>
    </source>
</evidence>
<keyword evidence="2" id="KW-1185">Reference proteome</keyword>
<dbReference type="Proteomes" id="UP000199183">
    <property type="component" value="Unassembled WGS sequence"/>
</dbReference>
<gene>
    <name evidence="1" type="ORF">SAMN04489806_1893</name>
</gene>
<proteinExistence type="predicted"/>
<sequence>MVTFDSFADPSSYAQYGGIDFVRFGIGEGRMLWGSHNNDAGVARLFVAGSRPAVAGRERDLP</sequence>
<evidence type="ECO:0000313" key="1">
    <source>
        <dbReference type="EMBL" id="SEB83160.1"/>
    </source>
</evidence>
<dbReference type="EMBL" id="FNRY01000001">
    <property type="protein sequence ID" value="SEB83160.1"/>
    <property type="molecule type" value="Genomic_DNA"/>
</dbReference>
<dbReference type="AlphaFoldDB" id="A0A1H4MJ78"/>
<organism evidence="1 2">
    <name type="scientific">Paramicrobacterium humi</name>
    <dbReference type="NCBI Taxonomy" id="640635"/>
    <lineage>
        <taxon>Bacteria</taxon>
        <taxon>Bacillati</taxon>
        <taxon>Actinomycetota</taxon>
        <taxon>Actinomycetes</taxon>
        <taxon>Micrococcales</taxon>
        <taxon>Microbacteriaceae</taxon>
        <taxon>Paramicrobacterium</taxon>
    </lineage>
</organism>